<dbReference type="Gene3D" id="3.90.25.10">
    <property type="entry name" value="UDP-galactose 4-epimerase, domain 1"/>
    <property type="match status" value="1"/>
</dbReference>
<reference evidence="1 2" key="1">
    <citation type="submission" date="2023-07" db="EMBL/GenBank/DDBJ databases">
        <title>Genomic Encyclopedia of Type Strains, Phase IV (KMG-IV): sequencing the most valuable type-strain genomes for metagenomic binning, comparative biology and taxonomic classification.</title>
        <authorList>
            <person name="Goeker M."/>
        </authorList>
    </citation>
    <scope>NUCLEOTIDE SEQUENCE [LARGE SCALE GENOMIC DNA]</scope>
    <source>
        <strain evidence="1 2">DSM 19619</strain>
    </source>
</reference>
<protein>
    <submittedName>
        <fullName evidence="1">Uncharacterized protein YbjT (DUF2867 family)</fullName>
    </submittedName>
</protein>
<dbReference type="SUPFAM" id="SSF51735">
    <property type="entry name" value="NAD(P)-binding Rossmann-fold domains"/>
    <property type="match status" value="1"/>
</dbReference>
<dbReference type="Proteomes" id="UP001242480">
    <property type="component" value="Unassembled WGS sequence"/>
</dbReference>
<dbReference type="PANTHER" id="PTHR43162:SF1">
    <property type="entry name" value="PRESTALK A DIFFERENTIATION PROTEIN A"/>
    <property type="match status" value="1"/>
</dbReference>
<dbReference type="InterPro" id="IPR036291">
    <property type="entry name" value="NAD(P)-bd_dom_sf"/>
</dbReference>
<sequence>MAIEKQDSVTLVLGGTGKTGRRVAERLRRAGHAVRIGSRAGTPPFDWDRRESWDAALAGATSAYVAFQPDLAVPGALETVDAFFRRAAASGVERLVLLSGRGEPEAENAERALQAAGVPWTILRASWFCQNFSESVFLEPIRAGLLALPVGAVAEPFVDADDIADIAVAALTAPGHAGRLYEITGPRALTFADAAAEIARATGRDIAFVQVSPEDYRAALVREGVPQIFVDLVLHLLTTVLDGRNAPTAQGVQQALGRPPRDFTDFARAAAATGIWGGRHD</sequence>
<gene>
    <name evidence="1" type="ORF">QO011_006191</name>
</gene>
<organism evidence="1 2">
    <name type="scientific">Labrys wisconsinensis</name>
    <dbReference type="NCBI Taxonomy" id="425677"/>
    <lineage>
        <taxon>Bacteria</taxon>
        <taxon>Pseudomonadati</taxon>
        <taxon>Pseudomonadota</taxon>
        <taxon>Alphaproteobacteria</taxon>
        <taxon>Hyphomicrobiales</taxon>
        <taxon>Xanthobacteraceae</taxon>
        <taxon>Labrys</taxon>
    </lineage>
</organism>
<evidence type="ECO:0000313" key="1">
    <source>
        <dbReference type="EMBL" id="MDQ0473157.1"/>
    </source>
</evidence>
<evidence type="ECO:0000313" key="2">
    <source>
        <dbReference type="Proteomes" id="UP001242480"/>
    </source>
</evidence>
<dbReference type="EMBL" id="JAUSVX010000015">
    <property type="protein sequence ID" value="MDQ0473157.1"/>
    <property type="molecule type" value="Genomic_DNA"/>
</dbReference>
<dbReference type="RefSeq" id="WP_307281040.1">
    <property type="nucleotide sequence ID" value="NZ_JAUSVX010000015.1"/>
</dbReference>
<dbReference type="InterPro" id="IPR051604">
    <property type="entry name" value="Ergot_Alk_Oxidoreductase"/>
</dbReference>
<dbReference type="Gene3D" id="3.40.50.720">
    <property type="entry name" value="NAD(P)-binding Rossmann-like Domain"/>
    <property type="match status" value="1"/>
</dbReference>
<accession>A0ABU0JFT8</accession>
<comment type="caution">
    <text evidence="1">The sequence shown here is derived from an EMBL/GenBank/DDBJ whole genome shotgun (WGS) entry which is preliminary data.</text>
</comment>
<keyword evidence="2" id="KW-1185">Reference proteome</keyword>
<dbReference type="PANTHER" id="PTHR43162">
    <property type="match status" value="1"/>
</dbReference>
<proteinExistence type="predicted"/>
<name>A0ABU0JFT8_9HYPH</name>